<dbReference type="AlphaFoldDB" id="A0A4V4HAN8"/>
<keyword evidence="3" id="KW-1185">Reference proteome</keyword>
<name>A0A4V4HAN8_DENBC</name>
<dbReference type="InterPro" id="IPR046496">
    <property type="entry name" value="DUF6589"/>
</dbReference>
<sequence>MDLREQYHQDVICRFLQGDTSINIINIIRKIYQHSSSQPSWRGRDPTGERAKAFKLNEDPAKIPYARPAIASFAAQLCAARAHRDLSILTKNDPDHPEDQPAHMPLNEVTWDEINAFTPDRAVMTFQRRTPFLYDLFKYLADPRVNGVPMPRKYRPAEIHILVAINALVVGHNRLVNGYLPIHLGVQLFSCQIHTNIKPWLCRMGLASSDKTIQSLIEKSTERDQERMQHSTIQEASWNEARKCYVLDNCQRNLAVHEGGGVLLKTVMKVGTAATAIDLEDCPPDSWNLPDYLSRVSKNLRSTLTVDKLWEHIDFSNHQDSQALYVVKALVDYIPPLMSYSKPISNRFCSPPIAVHHIPEDRQTTIQPLGTNSEREVEIHGLKRCIEDFDSQIGFTAGGANETTLEWISGDGATFQTFLNLQKYLAPTALDNRETLRNRVATPETWHAKDKALKAIAQEHFGPPTCTDPSSLSRLYQLCGFKRPANLKECDHYPTVRGLEVIWIAQILDCWRQVIVLGVDDLCSHFQNLSEKNELPSLEALLSQASNIVQMYASVGGYERVLTRRRYSELTEKELQVKEGSLWGSSVSNHSQEQSKHDLPTKLMDSELFDGDRSLANSILFKMQFGSWLLLEYAIKDGDIGKVMQQLTVRYFKLVDYSKQYVTYLLELHCLLEYESSPKLWTAILNNYLVKFGLSCQEKDLMQEHHNGRLEMMVDKSGGDFNSPYYRKIISPNVDNFIDSGRVWEDTLKLKHRSNSHTSPSNQPEFRVLLIEFKATELHFFRSGRTYPGHIATDLLSVGIGWI</sequence>
<feature type="domain" description="DUF6589" evidence="1">
    <location>
        <begin position="300"/>
        <end position="757"/>
    </location>
</feature>
<dbReference type="EMBL" id="ML181032">
    <property type="protein sequence ID" value="THU76265.1"/>
    <property type="molecule type" value="Genomic_DNA"/>
</dbReference>
<dbReference type="Pfam" id="PF20231">
    <property type="entry name" value="DUF6589"/>
    <property type="match status" value="1"/>
</dbReference>
<gene>
    <name evidence="2" type="ORF">K435DRAFT_705186</name>
</gene>
<evidence type="ECO:0000259" key="1">
    <source>
        <dbReference type="Pfam" id="PF20231"/>
    </source>
</evidence>
<reference evidence="2 3" key="1">
    <citation type="journal article" date="2019" name="Nat. Ecol. Evol.">
        <title>Megaphylogeny resolves global patterns of mushroom evolution.</title>
        <authorList>
            <person name="Varga T."/>
            <person name="Krizsan K."/>
            <person name="Foldi C."/>
            <person name="Dima B."/>
            <person name="Sanchez-Garcia M."/>
            <person name="Sanchez-Ramirez S."/>
            <person name="Szollosi G.J."/>
            <person name="Szarkandi J.G."/>
            <person name="Papp V."/>
            <person name="Albert L."/>
            <person name="Andreopoulos W."/>
            <person name="Angelini C."/>
            <person name="Antonin V."/>
            <person name="Barry K.W."/>
            <person name="Bougher N.L."/>
            <person name="Buchanan P."/>
            <person name="Buyck B."/>
            <person name="Bense V."/>
            <person name="Catcheside P."/>
            <person name="Chovatia M."/>
            <person name="Cooper J."/>
            <person name="Damon W."/>
            <person name="Desjardin D."/>
            <person name="Finy P."/>
            <person name="Geml J."/>
            <person name="Haridas S."/>
            <person name="Hughes K."/>
            <person name="Justo A."/>
            <person name="Karasinski D."/>
            <person name="Kautmanova I."/>
            <person name="Kiss B."/>
            <person name="Kocsube S."/>
            <person name="Kotiranta H."/>
            <person name="LaButti K.M."/>
            <person name="Lechner B.E."/>
            <person name="Liimatainen K."/>
            <person name="Lipzen A."/>
            <person name="Lukacs Z."/>
            <person name="Mihaltcheva S."/>
            <person name="Morgado L.N."/>
            <person name="Niskanen T."/>
            <person name="Noordeloos M.E."/>
            <person name="Ohm R.A."/>
            <person name="Ortiz-Santana B."/>
            <person name="Ovrebo C."/>
            <person name="Racz N."/>
            <person name="Riley R."/>
            <person name="Savchenko A."/>
            <person name="Shiryaev A."/>
            <person name="Soop K."/>
            <person name="Spirin V."/>
            <person name="Szebenyi C."/>
            <person name="Tomsovsky M."/>
            <person name="Tulloss R.E."/>
            <person name="Uehling J."/>
            <person name="Grigoriev I.V."/>
            <person name="Vagvolgyi C."/>
            <person name="Papp T."/>
            <person name="Martin F.M."/>
            <person name="Miettinen O."/>
            <person name="Hibbett D.S."/>
            <person name="Nagy L.G."/>
        </authorList>
    </citation>
    <scope>NUCLEOTIDE SEQUENCE [LARGE SCALE GENOMIC DNA]</scope>
    <source>
        <strain evidence="2 3">CBS 962.96</strain>
    </source>
</reference>
<accession>A0A4V4HAN8</accession>
<dbReference type="Proteomes" id="UP000297245">
    <property type="component" value="Unassembled WGS sequence"/>
</dbReference>
<evidence type="ECO:0000313" key="2">
    <source>
        <dbReference type="EMBL" id="THU76265.1"/>
    </source>
</evidence>
<organism evidence="2 3">
    <name type="scientific">Dendrothele bispora (strain CBS 962.96)</name>
    <dbReference type="NCBI Taxonomy" id="1314807"/>
    <lineage>
        <taxon>Eukaryota</taxon>
        <taxon>Fungi</taxon>
        <taxon>Dikarya</taxon>
        <taxon>Basidiomycota</taxon>
        <taxon>Agaricomycotina</taxon>
        <taxon>Agaricomycetes</taxon>
        <taxon>Agaricomycetidae</taxon>
        <taxon>Agaricales</taxon>
        <taxon>Agaricales incertae sedis</taxon>
        <taxon>Dendrothele</taxon>
    </lineage>
</organism>
<dbReference type="OrthoDB" id="3019291at2759"/>
<protein>
    <recommendedName>
        <fullName evidence="1">DUF6589 domain-containing protein</fullName>
    </recommendedName>
</protein>
<evidence type="ECO:0000313" key="3">
    <source>
        <dbReference type="Proteomes" id="UP000297245"/>
    </source>
</evidence>
<proteinExistence type="predicted"/>